<dbReference type="CDD" id="cd06257">
    <property type="entry name" value="DnaJ"/>
    <property type="match status" value="1"/>
</dbReference>
<keyword evidence="1" id="KW-0143">Chaperone</keyword>
<dbReference type="SUPFAM" id="SSF46565">
    <property type="entry name" value="Chaperone J-domain"/>
    <property type="match status" value="1"/>
</dbReference>
<dbReference type="InterPro" id="IPR018253">
    <property type="entry name" value="DnaJ_domain_CS"/>
</dbReference>
<dbReference type="PROSITE" id="PS50076">
    <property type="entry name" value="DNAJ_2"/>
    <property type="match status" value="1"/>
</dbReference>
<dbReference type="Proteomes" id="UP001176941">
    <property type="component" value="Chromosome 2"/>
</dbReference>
<dbReference type="Pfam" id="PF00226">
    <property type="entry name" value="DnaJ"/>
    <property type="match status" value="1"/>
</dbReference>
<proteinExistence type="predicted"/>
<reference evidence="4" key="1">
    <citation type="submission" date="2023-04" db="EMBL/GenBank/DDBJ databases">
        <authorList>
            <consortium name="ELIXIR-Norway"/>
        </authorList>
    </citation>
    <scope>NUCLEOTIDE SEQUENCE [LARGE SCALE GENOMIC DNA]</scope>
</reference>
<dbReference type="PANTHER" id="PTHR45168:SF4">
    <property type="entry name" value="SIMILAR TO DNAJ HOMOLOG SUBFAMILY B MEMBER 6 (HEAT SHOCK PROTEIN J2) (HSJ-2) (MRJ) (MDJ4)"/>
    <property type="match status" value="1"/>
</dbReference>
<feature type="compositionally biased region" description="Pro residues" evidence="2">
    <location>
        <begin position="265"/>
        <end position="274"/>
    </location>
</feature>
<dbReference type="SMART" id="SM00271">
    <property type="entry name" value="DnaJ"/>
    <property type="match status" value="1"/>
</dbReference>
<organism evidence="4 5">
    <name type="scientific">Rangifer tarandus platyrhynchus</name>
    <name type="common">Svalbard reindeer</name>
    <dbReference type="NCBI Taxonomy" id="3082113"/>
    <lineage>
        <taxon>Eukaryota</taxon>
        <taxon>Metazoa</taxon>
        <taxon>Chordata</taxon>
        <taxon>Craniata</taxon>
        <taxon>Vertebrata</taxon>
        <taxon>Euteleostomi</taxon>
        <taxon>Mammalia</taxon>
        <taxon>Eutheria</taxon>
        <taxon>Laurasiatheria</taxon>
        <taxon>Artiodactyla</taxon>
        <taxon>Ruminantia</taxon>
        <taxon>Pecora</taxon>
        <taxon>Cervidae</taxon>
        <taxon>Odocoileinae</taxon>
        <taxon>Rangifer</taxon>
    </lineage>
</organism>
<name>A0ABN8YHC4_RANTA</name>
<evidence type="ECO:0000259" key="3">
    <source>
        <dbReference type="PROSITE" id="PS50076"/>
    </source>
</evidence>
<dbReference type="Gene3D" id="1.10.287.110">
    <property type="entry name" value="DnaJ domain"/>
    <property type="match status" value="1"/>
</dbReference>
<dbReference type="PRINTS" id="PR00625">
    <property type="entry name" value="JDOMAIN"/>
</dbReference>
<dbReference type="InterPro" id="IPR001623">
    <property type="entry name" value="DnaJ_domain"/>
</dbReference>
<sequence length="326" mass="35566">MVDYYEVLGVQRHASAEDIKKAYRKLALKWHPDKNPENKEEAERKFKQVAEAYEVLSDAKKRDIYDRYGKEGLNGGGGGGSHFDGPFEFGFTFRNPEDVFREFFGGRDPFSFDFFEDPFEDFFGSRRGPRGSRSRGTGPFFSAFGGFPSFGGAFPSFDTGFSSFGSLGHGGLTAFSSSSAFGGSGMGNYKSISTSTKVVNGRKITTKRIVENGQERVEVEEDGQLKSLTINGVADEDAFAEECLRRGQSALPAQPASSSARSLRPPRPGPPPRPSAHAAGEDEDAPGTFCAASHTPVSLGFKEGSKRKKPKHREESKKKKPTKGPL</sequence>
<dbReference type="PROSITE" id="PS00636">
    <property type="entry name" value="DNAJ_1"/>
    <property type="match status" value="1"/>
</dbReference>
<dbReference type="PANTHER" id="PTHR45168">
    <property type="entry name" value="DNAJ HOMOLOG SUBFAMILY B MEMBER 2"/>
    <property type="match status" value="1"/>
</dbReference>
<dbReference type="EMBL" id="OX459938">
    <property type="protein sequence ID" value="CAI9160960.1"/>
    <property type="molecule type" value="Genomic_DNA"/>
</dbReference>
<evidence type="ECO:0000313" key="5">
    <source>
        <dbReference type="Proteomes" id="UP001176941"/>
    </source>
</evidence>
<dbReference type="InterPro" id="IPR043183">
    <property type="entry name" value="DNJB2/6-like"/>
</dbReference>
<evidence type="ECO:0000256" key="2">
    <source>
        <dbReference type="SAM" id="MobiDB-lite"/>
    </source>
</evidence>
<protein>
    <recommendedName>
        <fullName evidence="3">J domain-containing protein</fullName>
    </recommendedName>
</protein>
<accession>A0ABN8YHC4</accession>
<feature type="compositionally biased region" description="Low complexity" evidence="2">
    <location>
        <begin position="247"/>
        <end position="263"/>
    </location>
</feature>
<keyword evidence="5" id="KW-1185">Reference proteome</keyword>
<evidence type="ECO:0000313" key="4">
    <source>
        <dbReference type="EMBL" id="CAI9160960.1"/>
    </source>
</evidence>
<evidence type="ECO:0000256" key="1">
    <source>
        <dbReference type="ARBA" id="ARBA00023186"/>
    </source>
</evidence>
<dbReference type="InterPro" id="IPR036869">
    <property type="entry name" value="J_dom_sf"/>
</dbReference>
<gene>
    <name evidence="4" type="ORF">MRATA1EN1_LOCUS9922</name>
</gene>
<feature type="domain" description="J" evidence="3">
    <location>
        <begin position="3"/>
        <end position="69"/>
    </location>
</feature>
<feature type="region of interest" description="Disordered" evidence="2">
    <location>
        <begin position="247"/>
        <end position="326"/>
    </location>
</feature>